<dbReference type="EMBL" id="JACRVF010000009">
    <property type="protein sequence ID" value="MBC5995108.1"/>
    <property type="molecule type" value="Genomic_DNA"/>
</dbReference>
<gene>
    <name evidence="2" type="ORF">H8S84_19845</name>
</gene>
<dbReference type="AlphaFoldDB" id="A0A923SKP8"/>
<accession>A0A923SKP8</accession>
<reference evidence="2" key="1">
    <citation type="submission" date="2020-08" db="EMBL/GenBank/DDBJ databases">
        <title>Pontibacter sp. SD6 16S ribosomal RNA gene Genome sequencing and assembly.</title>
        <authorList>
            <person name="Kang M."/>
        </authorList>
    </citation>
    <scope>NUCLEOTIDE SEQUENCE</scope>
    <source>
        <strain evidence="2">SD6</strain>
    </source>
</reference>
<evidence type="ECO:0000313" key="3">
    <source>
        <dbReference type="Proteomes" id="UP000603640"/>
    </source>
</evidence>
<dbReference type="Pfam" id="PF08878">
    <property type="entry name" value="HamA"/>
    <property type="match status" value="1"/>
</dbReference>
<feature type="domain" description="Anti-bacteriophage protein A/HamA C-terminal" evidence="1">
    <location>
        <begin position="20"/>
        <end position="269"/>
    </location>
</feature>
<organism evidence="2 3">
    <name type="scientific">Pontibacter cellulosilyticus</name>
    <dbReference type="NCBI Taxonomy" id="1720253"/>
    <lineage>
        <taxon>Bacteria</taxon>
        <taxon>Pseudomonadati</taxon>
        <taxon>Bacteroidota</taxon>
        <taxon>Cytophagia</taxon>
        <taxon>Cytophagales</taxon>
        <taxon>Hymenobacteraceae</taxon>
        <taxon>Pontibacter</taxon>
    </lineage>
</organism>
<evidence type="ECO:0000313" key="2">
    <source>
        <dbReference type="EMBL" id="MBC5995108.1"/>
    </source>
</evidence>
<comment type="caution">
    <text evidence="2">The sequence shown here is derived from an EMBL/GenBank/DDBJ whole genome shotgun (WGS) entry which is preliminary data.</text>
</comment>
<dbReference type="Proteomes" id="UP000603640">
    <property type="component" value="Unassembled WGS sequence"/>
</dbReference>
<protein>
    <submittedName>
        <fullName evidence="2">DUF1837 domain-containing protein</fullName>
    </submittedName>
</protein>
<evidence type="ECO:0000259" key="1">
    <source>
        <dbReference type="Pfam" id="PF08878"/>
    </source>
</evidence>
<keyword evidence="3" id="KW-1185">Reference proteome</keyword>
<proteinExistence type="predicted"/>
<name>A0A923SKP8_9BACT</name>
<dbReference type="InterPro" id="IPR014976">
    <property type="entry name" value="AbpA_HamA_C"/>
</dbReference>
<sequence length="279" mass="31789">MAKSQINLIGNHPSYPHPYERWLACNDVARTSSKCHRSLTALIPSSDQALIDWLANKLVHHHYTDFRLRKLKEMYSTLGFPKYAEQNRKLPKEDKVKKGNATEILLTEYIEACLDKKLIKAFKLKYNPNVDQAIKGDDTLMVDLIKLKEEEYVKLYLGEAKFRKKPSKNVIDVIGLSLGKEKLPISYSFLIDELARDPSTEAMADALDKYFIDEIKGKGNLMYTGFLLSDTDTHDVVEKHLSSDNPDFILISVGVDNPEELINKAFERAEELLSTPLAI</sequence>
<dbReference type="RefSeq" id="WP_187069158.1">
    <property type="nucleotide sequence ID" value="NZ_JACRVF010000009.1"/>
</dbReference>